<dbReference type="OrthoDB" id="9342687at2"/>
<keyword evidence="3 6" id="KW-0812">Transmembrane</keyword>
<feature type="domain" description="DUF3817" evidence="7">
    <location>
        <begin position="5"/>
        <end position="91"/>
    </location>
</feature>
<dbReference type="InterPro" id="IPR023845">
    <property type="entry name" value="DUF3817_TM"/>
</dbReference>
<evidence type="ECO:0000313" key="8">
    <source>
        <dbReference type="EMBL" id="SOD69825.1"/>
    </source>
</evidence>
<evidence type="ECO:0000256" key="3">
    <source>
        <dbReference type="ARBA" id="ARBA00022692"/>
    </source>
</evidence>
<evidence type="ECO:0000256" key="1">
    <source>
        <dbReference type="ARBA" id="ARBA00004651"/>
    </source>
</evidence>
<dbReference type="AlphaFoldDB" id="A0A286EFX0"/>
<dbReference type="PANTHER" id="PTHR40077:SF1">
    <property type="entry name" value="MEMBRANE PROTEIN"/>
    <property type="match status" value="1"/>
</dbReference>
<keyword evidence="4 6" id="KW-1133">Transmembrane helix</keyword>
<organism evidence="8 9">
    <name type="scientific">Alysiella filiformis DSM 16848</name>
    <dbReference type="NCBI Taxonomy" id="1120981"/>
    <lineage>
        <taxon>Bacteria</taxon>
        <taxon>Pseudomonadati</taxon>
        <taxon>Pseudomonadota</taxon>
        <taxon>Betaproteobacteria</taxon>
        <taxon>Neisseriales</taxon>
        <taxon>Neisseriaceae</taxon>
        <taxon>Alysiella</taxon>
    </lineage>
</organism>
<keyword evidence="9" id="KW-1185">Reference proteome</keyword>
<keyword evidence="2" id="KW-1003">Cell membrane</keyword>
<feature type="transmembrane region" description="Helical" evidence="6">
    <location>
        <begin position="6"/>
        <end position="24"/>
    </location>
</feature>
<feature type="transmembrane region" description="Helical" evidence="6">
    <location>
        <begin position="64"/>
        <end position="85"/>
    </location>
</feature>
<reference evidence="8 9" key="1">
    <citation type="submission" date="2017-09" db="EMBL/GenBank/DDBJ databases">
        <authorList>
            <person name="Ehlers B."/>
            <person name="Leendertz F.H."/>
        </authorList>
    </citation>
    <scope>NUCLEOTIDE SEQUENCE [LARGE SCALE GENOMIC DNA]</scope>
    <source>
        <strain evidence="8 9">DSM 16848</strain>
    </source>
</reference>
<keyword evidence="5 6" id="KW-0472">Membrane</keyword>
<protein>
    <submittedName>
        <fullName evidence="8">Integral membrane protein</fullName>
    </submittedName>
</protein>
<evidence type="ECO:0000256" key="5">
    <source>
        <dbReference type="ARBA" id="ARBA00023136"/>
    </source>
</evidence>
<dbReference type="GO" id="GO:0005886">
    <property type="term" value="C:plasma membrane"/>
    <property type="evidence" value="ECO:0007669"/>
    <property type="project" value="UniProtKB-SubCell"/>
</dbReference>
<gene>
    <name evidence="8" type="ORF">SAMN02746062_01848</name>
</gene>
<dbReference type="PANTHER" id="PTHR40077">
    <property type="entry name" value="MEMBRANE PROTEIN-RELATED"/>
    <property type="match status" value="1"/>
</dbReference>
<evidence type="ECO:0000256" key="2">
    <source>
        <dbReference type="ARBA" id="ARBA00022475"/>
    </source>
</evidence>
<dbReference type="Proteomes" id="UP000219669">
    <property type="component" value="Unassembled WGS sequence"/>
</dbReference>
<proteinExistence type="predicted"/>
<evidence type="ECO:0000256" key="6">
    <source>
        <dbReference type="SAM" id="Phobius"/>
    </source>
</evidence>
<comment type="subcellular location">
    <subcellularLocation>
        <location evidence="1">Cell membrane</location>
        <topology evidence="1">Multi-pass membrane protein</topology>
    </subcellularLocation>
</comment>
<sequence length="95" mass="10458">MSTPILRVAGILEGISCLALFGFAMPMKYVFDNPEFIRPTGMTHGVLFLAFLVVLLATCHVKKWSLGIFGLGLIAAIIPFGTFVFDHKIKKLDTE</sequence>
<evidence type="ECO:0000313" key="9">
    <source>
        <dbReference type="Proteomes" id="UP000219669"/>
    </source>
</evidence>
<dbReference type="RefSeq" id="WP_097114830.1">
    <property type="nucleotide sequence ID" value="NZ_CP083931.1"/>
</dbReference>
<accession>A0A286EFX0</accession>
<evidence type="ECO:0000256" key="4">
    <source>
        <dbReference type="ARBA" id="ARBA00022989"/>
    </source>
</evidence>
<evidence type="ECO:0000259" key="7">
    <source>
        <dbReference type="Pfam" id="PF12823"/>
    </source>
</evidence>
<feature type="transmembrane region" description="Helical" evidence="6">
    <location>
        <begin position="36"/>
        <end position="58"/>
    </location>
</feature>
<name>A0A286EFX0_9NEIS</name>
<dbReference type="EMBL" id="OCNF01000019">
    <property type="protein sequence ID" value="SOD69825.1"/>
    <property type="molecule type" value="Genomic_DNA"/>
</dbReference>
<dbReference type="Pfam" id="PF12823">
    <property type="entry name" value="DUF3817"/>
    <property type="match status" value="1"/>
</dbReference>
<dbReference type="NCBIfam" id="TIGR03954">
    <property type="entry name" value="integ_memb_HG"/>
    <property type="match status" value="1"/>
</dbReference>